<feature type="region of interest" description="Disordered" evidence="1">
    <location>
        <begin position="190"/>
        <end position="228"/>
    </location>
</feature>
<feature type="region of interest" description="Disordered" evidence="1">
    <location>
        <begin position="52"/>
        <end position="78"/>
    </location>
</feature>
<evidence type="ECO:0000313" key="3">
    <source>
        <dbReference type="Proteomes" id="UP000316095"/>
    </source>
</evidence>
<dbReference type="AlphaFoldDB" id="A0A5C5XH79"/>
<accession>A0A5C5XH79</accession>
<feature type="compositionally biased region" description="Low complexity" evidence="1">
    <location>
        <begin position="59"/>
        <end position="70"/>
    </location>
</feature>
<dbReference type="EMBL" id="SJPG01000001">
    <property type="protein sequence ID" value="TWT61653.1"/>
    <property type="molecule type" value="Genomic_DNA"/>
</dbReference>
<dbReference type="Proteomes" id="UP000316095">
    <property type="component" value="Unassembled WGS sequence"/>
</dbReference>
<sequence>MLRAFLTKSEPHSSPLREVVLTVHTKGRAKRLGQGLRYAALRLAAAPLHPSNSLGIQPSGSSRRSVGHSGKLPPPKTSLQRALGRHFQYGLFVKSCSNCGIGKVSITWTCRLTAAFSSFPIFVWNITFPHRSDNAMSRRRWRCPSSSIRQADGTFGASQLSSAWSCWPGKSTWPTRDAVLNSARLNSSQRSSILASDNGKRGSRRRSGESCSARLNGRHSLLNETSPG</sequence>
<organism evidence="2 3">
    <name type="scientific">Rubinisphaera italica</name>
    <dbReference type="NCBI Taxonomy" id="2527969"/>
    <lineage>
        <taxon>Bacteria</taxon>
        <taxon>Pseudomonadati</taxon>
        <taxon>Planctomycetota</taxon>
        <taxon>Planctomycetia</taxon>
        <taxon>Planctomycetales</taxon>
        <taxon>Planctomycetaceae</taxon>
        <taxon>Rubinisphaera</taxon>
    </lineage>
</organism>
<protein>
    <submittedName>
        <fullName evidence="2">Uncharacterized protein</fullName>
    </submittedName>
</protein>
<name>A0A5C5XH79_9PLAN</name>
<comment type="caution">
    <text evidence="2">The sequence shown here is derived from an EMBL/GenBank/DDBJ whole genome shotgun (WGS) entry which is preliminary data.</text>
</comment>
<evidence type="ECO:0000313" key="2">
    <source>
        <dbReference type="EMBL" id="TWT61653.1"/>
    </source>
</evidence>
<gene>
    <name evidence="2" type="ORF">Pan54_23900</name>
</gene>
<evidence type="ECO:0000256" key="1">
    <source>
        <dbReference type="SAM" id="MobiDB-lite"/>
    </source>
</evidence>
<reference evidence="2 3" key="1">
    <citation type="submission" date="2019-02" db="EMBL/GenBank/DDBJ databases">
        <title>Deep-cultivation of Planctomycetes and their phenomic and genomic characterization uncovers novel biology.</title>
        <authorList>
            <person name="Wiegand S."/>
            <person name="Jogler M."/>
            <person name="Boedeker C."/>
            <person name="Pinto D."/>
            <person name="Vollmers J."/>
            <person name="Rivas-Marin E."/>
            <person name="Kohn T."/>
            <person name="Peeters S.H."/>
            <person name="Heuer A."/>
            <person name="Rast P."/>
            <person name="Oberbeckmann S."/>
            <person name="Bunk B."/>
            <person name="Jeske O."/>
            <person name="Meyerdierks A."/>
            <person name="Storesund J.E."/>
            <person name="Kallscheuer N."/>
            <person name="Luecker S."/>
            <person name="Lage O.M."/>
            <person name="Pohl T."/>
            <person name="Merkel B.J."/>
            <person name="Hornburger P."/>
            <person name="Mueller R.-W."/>
            <person name="Bruemmer F."/>
            <person name="Labrenz M."/>
            <person name="Spormann A.M."/>
            <person name="Op Den Camp H."/>
            <person name="Overmann J."/>
            <person name="Amann R."/>
            <person name="Jetten M.S.M."/>
            <person name="Mascher T."/>
            <person name="Medema M.H."/>
            <person name="Devos D.P."/>
            <person name="Kaster A.-K."/>
            <person name="Ovreas L."/>
            <person name="Rohde M."/>
            <person name="Galperin M.Y."/>
            <person name="Jogler C."/>
        </authorList>
    </citation>
    <scope>NUCLEOTIDE SEQUENCE [LARGE SCALE GENOMIC DNA]</scope>
    <source>
        <strain evidence="2 3">Pan54</strain>
    </source>
</reference>
<keyword evidence="3" id="KW-1185">Reference proteome</keyword>
<proteinExistence type="predicted"/>